<evidence type="ECO:0000313" key="2">
    <source>
        <dbReference type="EMBL" id="QTA85962.1"/>
    </source>
</evidence>
<proteinExistence type="predicted"/>
<feature type="region of interest" description="Disordered" evidence="1">
    <location>
        <begin position="18"/>
        <end position="39"/>
    </location>
</feature>
<sequence>MCVRKEFPTGWRNNPFLGHNQIRTEKKGDKDYDFTRTGE</sequence>
<dbReference type="AlphaFoldDB" id="A0A975GLN4"/>
<name>A0A975GLN4_9BACT</name>
<dbReference type="Proteomes" id="UP000663722">
    <property type="component" value="Chromosome"/>
</dbReference>
<accession>A0A975GLN4</accession>
<gene>
    <name evidence="2" type="ORF">dnm_019790</name>
</gene>
<protein>
    <submittedName>
        <fullName evidence="2">Uncharacterized protein</fullName>
    </submittedName>
</protein>
<dbReference type="EMBL" id="CP061800">
    <property type="protein sequence ID" value="QTA85962.1"/>
    <property type="molecule type" value="Genomic_DNA"/>
</dbReference>
<evidence type="ECO:0000256" key="1">
    <source>
        <dbReference type="SAM" id="MobiDB-lite"/>
    </source>
</evidence>
<evidence type="ECO:0000313" key="3">
    <source>
        <dbReference type="Proteomes" id="UP000663722"/>
    </source>
</evidence>
<dbReference type="KEGG" id="dmm:dnm_019790"/>
<organism evidence="2 3">
    <name type="scientific">Desulfonema magnum</name>
    <dbReference type="NCBI Taxonomy" id="45655"/>
    <lineage>
        <taxon>Bacteria</taxon>
        <taxon>Pseudomonadati</taxon>
        <taxon>Thermodesulfobacteriota</taxon>
        <taxon>Desulfobacteria</taxon>
        <taxon>Desulfobacterales</taxon>
        <taxon>Desulfococcaceae</taxon>
        <taxon>Desulfonema</taxon>
    </lineage>
</organism>
<reference evidence="2" key="1">
    <citation type="journal article" date="2021" name="Microb. Physiol.">
        <title>Proteogenomic Insights into the Physiology of Marine, Sulfate-Reducing, Filamentous Desulfonema limicola and Desulfonema magnum.</title>
        <authorList>
            <person name="Schnaars V."/>
            <person name="Wohlbrand L."/>
            <person name="Scheve S."/>
            <person name="Hinrichs C."/>
            <person name="Reinhardt R."/>
            <person name="Rabus R."/>
        </authorList>
    </citation>
    <scope>NUCLEOTIDE SEQUENCE</scope>
    <source>
        <strain evidence="2">4be13</strain>
    </source>
</reference>
<keyword evidence="3" id="KW-1185">Reference proteome</keyword>
<feature type="compositionally biased region" description="Basic and acidic residues" evidence="1">
    <location>
        <begin position="22"/>
        <end position="39"/>
    </location>
</feature>